<dbReference type="PATRIC" id="fig|1429438.4.peg.473"/>
<dbReference type="PROSITE" id="PS51087">
    <property type="entry name" value="APAG"/>
    <property type="match status" value="1"/>
</dbReference>
<dbReference type="Pfam" id="PF04379">
    <property type="entry name" value="DUF525"/>
    <property type="match status" value="1"/>
</dbReference>
<feature type="domain" description="ApaG" evidence="1">
    <location>
        <begin position="1"/>
        <end position="103"/>
    </location>
</feature>
<proteinExistence type="predicted"/>
<dbReference type="NCBIfam" id="NF003967">
    <property type="entry name" value="PRK05461.1"/>
    <property type="match status" value="1"/>
</dbReference>
<feature type="non-terminal residue" evidence="2">
    <location>
        <position position="1"/>
    </location>
</feature>
<dbReference type="AlphaFoldDB" id="W4LYP6"/>
<name>W4LYP6_ENTF1</name>
<dbReference type="HOGENOM" id="CLU_2255663_0_0_7"/>
<dbReference type="InterPro" id="IPR036767">
    <property type="entry name" value="ApaG_sf"/>
</dbReference>
<dbReference type="PANTHER" id="PTHR47191">
    <property type="entry name" value="OS05G0170800 PROTEIN"/>
    <property type="match status" value="1"/>
</dbReference>
<accession>W4LYP6</accession>
<sequence>GNLSYLFAYTVRIANEGDTPAQLISRHWIIQDAHGRTEHVRGPGVVGAQPRLEPGQSHEYTSFCPLGTPSGSMRGTYQMVRDDGSEFDAVVGVFSLMAPQLLN</sequence>
<dbReference type="Proteomes" id="UP000019141">
    <property type="component" value="Unassembled WGS sequence"/>
</dbReference>
<dbReference type="InterPro" id="IPR007474">
    <property type="entry name" value="ApaG_domain"/>
</dbReference>
<organism evidence="2 3">
    <name type="scientific">Entotheonella factor</name>
    <dbReference type="NCBI Taxonomy" id="1429438"/>
    <lineage>
        <taxon>Bacteria</taxon>
        <taxon>Pseudomonadati</taxon>
        <taxon>Nitrospinota/Tectimicrobiota group</taxon>
        <taxon>Candidatus Tectimicrobiota</taxon>
        <taxon>Candidatus Entotheonellia</taxon>
        <taxon>Candidatus Entotheonellales</taxon>
        <taxon>Candidatus Entotheonellaceae</taxon>
        <taxon>Candidatus Entotheonella</taxon>
    </lineage>
</organism>
<keyword evidence="3" id="KW-1185">Reference proteome</keyword>
<evidence type="ECO:0000259" key="1">
    <source>
        <dbReference type="PROSITE" id="PS51087"/>
    </source>
</evidence>
<dbReference type="InterPro" id="IPR050718">
    <property type="entry name" value="ApaG-like"/>
</dbReference>
<evidence type="ECO:0000313" key="2">
    <source>
        <dbReference type="EMBL" id="ETX03060.1"/>
    </source>
</evidence>
<dbReference type="PANTHER" id="PTHR47191:SF2">
    <property type="entry name" value="OS05G0170800 PROTEIN"/>
    <property type="match status" value="1"/>
</dbReference>
<dbReference type="Gene3D" id="2.60.40.1470">
    <property type="entry name" value="ApaG domain"/>
    <property type="match status" value="1"/>
</dbReference>
<protein>
    <recommendedName>
        <fullName evidence="1">ApaG domain-containing protein</fullName>
    </recommendedName>
</protein>
<comment type="caution">
    <text evidence="2">The sequence shown here is derived from an EMBL/GenBank/DDBJ whole genome shotgun (WGS) entry which is preliminary data.</text>
</comment>
<dbReference type="SUPFAM" id="SSF110069">
    <property type="entry name" value="ApaG-like"/>
    <property type="match status" value="1"/>
</dbReference>
<gene>
    <name evidence="2" type="ORF">ETSY1_01440</name>
</gene>
<evidence type="ECO:0000313" key="3">
    <source>
        <dbReference type="Proteomes" id="UP000019141"/>
    </source>
</evidence>
<reference evidence="2 3" key="1">
    <citation type="journal article" date="2014" name="Nature">
        <title>An environmental bacterial taxon with a large and distinct metabolic repertoire.</title>
        <authorList>
            <person name="Wilson M.C."/>
            <person name="Mori T."/>
            <person name="Ruckert C."/>
            <person name="Uria A.R."/>
            <person name="Helf M.J."/>
            <person name="Takada K."/>
            <person name="Gernert C."/>
            <person name="Steffens U.A."/>
            <person name="Heycke N."/>
            <person name="Schmitt S."/>
            <person name="Rinke C."/>
            <person name="Helfrich E.J."/>
            <person name="Brachmann A.O."/>
            <person name="Gurgui C."/>
            <person name="Wakimoto T."/>
            <person name="Kracht M."/>
            <person name="Crusemann M."/>
            <person name="Hentschel U."/>
            <person name="Abe I."/>
            <person name="Matsunaga S."/>
            <person name="Kalinowski J."/>
            <person name="Takeyama H."/>
            <person name="Piel J."/>
        </authorList>
    </citation>
    <scope>NUCLEOTIDE SEQUENCE [LARGE SCALE GENOMIC DNA]</scope>
    <source>
        <strain evidence="3">TSY1</strain>
    </source>
</reference>
<dbReference type="EMBL" id="AZHW01000082">
    <property type="protein sequence ID" value="ETX03060.1"/>
    <property type="molecule type" value="Genomic_DNA"/>
</dbReference>